<keyword evidence="5" id="KW-1185">Reference proteome</keyword>
<proteinExistence type="predicted"/>
<dbReference type="GO" id="GO:0005801">
    <property type="term" value="C:cis-Golgi network"/>
    <property type="evidence" value="ECO:0007669"/>
    <property type="project" value="TreeGrafter"/>
</dbReference>
<keyword evidence="1" id="KW-0175">Coiled coil</keyword>
<evidence type="ECO:0000313" key="4">
    <source>
        <dbReference type="EMBL" id="TNM91603.1"/>
    </source>
</evidence>
<gene>
    <name evidence="4" type="ORF">fugu_019983</name>
</gene>
<protein>
    <submittedName>
        <fullName evidence="4">Uncharacterized protein</fullName>
    </submittedName>
</protein>
<name>A0A4Z2BH18_9TELE</name>
<dbReference type="GO" id="GO:0005793">
    <property type="term" value="C:endoplasmic reticulum-Golgi intermediate compartment"/>
    <property type="evidence" value="ECO:0007669"/>
    <property type="project" value="TreeGrafter"/>
</dbReference>
<dbReference type="PANTHER" id="PTHR18887:SF2">
    <property type="entry name" value="GOLGIN SUBFAMILY B MEMBER 1"/>
    <property type="match status" value="1"/>
</dbReference>
<keyword evidence="3" id="KW-0472">Membrane</keyword>
<keyword evidence="3" id="KW-1133">Transmembrane helix</keyword>
<dbReference type="AlphaFoldDB" id="A0A4Z2BH18"/>
<keyword evidence="3" id="KW-0812">Transmembrane</keyword>
<reference evidence="4 5" key="1">
    <citation type="submission" date="2019-04" db="EMBL/GenBank/DDBJ databases">
        <title>The sequence and de novo assembly of Takifugu bimaculatus genome using PacBio and Hi-C technologies.</title>
        <authorList>
            <person name="Xu P."/>
            <person name="Liu B."/>
            <person name="Zhou Z."/>
        </authorList>
    </citation>
    <scope>NUCLEOTIDE SEQUENCE [LARGE SCALE GENOMIC DNA]</scope>
    <source>
        <strain evidence="4">TB-2018</strain>
        <tissue evidence="4">Muscle</tissue>
    </source>
</reference>
<dbReference type="PANTHER" id="PTHR18887">
    <property type="entry name" value="GOLGI-ASSOCIATED PROTEIN GCP360-RELATED"/>
    <property type="match status" value="1"/>
</dbReference>
<feature type="coiled-coil region" evidence="1">
    <location>
        <begin position="205"/>
        <end position="239"/>
    </location>
</feature>
<accession>A0A4Z2BH18</accession>
<dbReference type="EMBL" id="SWLE01000015">
    <property type="protein sequence ID" value="TNM91603.1"/>
    <property type="molecule type" value="Genomic_DNA"/>
</dbReference>
<feature type="transmembrane region" description="Helical" evidence="3">
    <location>
        <begin position="390"/>
        <end position="410"/>
    </location>
</feature>
<dbReference type="Proteomes" id="UP000516260">
    <property type="component" value="Chromosome 22"/>
</dbReference>
<evidence type="ECO:0000313" key="5">
    <source>
        <dbReference type="Proteomes" id="UP000516260"/>
    </source>
</evidence>
<feature type="coiled-coil region" evidence="1">
    <location>
        <begin position="56"/>
        <end position="179"/>
    </location>
</feature>
<organism evidence="4 5">
    <name type="scientific">Takifugu bimaculatus</name>
    <dbReference type="NCBI Taxonomy" id="433685"/>
    <lineage>
        <taxon>Eukaryota</taxon>
        <taxon>Metazoa</taxon>
        <taxon>Chordata</taxon>
        <taxon>Craniata</taxon>
        <taxon>Vertebrata</taxon>
        <taxon>Euteleostomi</taxon>
        <taxon>Actinopterygii</taxon>
        <taxon>Neopterygii</taxon>
        <taxon>Teleostei</taxon>
        <taxon>Neoteleostei</taxon>
        <taxon>Acanthomorphata</taxon>
        <taxon>Eupercaria</taxon>
        <taxon>Tetraodontiformes</taxon>
        <taxon>Tetradontoidea</taxon>
        <taxon>Tetraodontidae</taxon>
        <taxon>Takifugu</taxon>
    </lineage>
</organism>
<sequence length="411" mass="46370">MLPAPKWRSSGNSCRQLGPKWKLWRRPSRWRGKSTESKSKELAHLQWEGGVMRTESETAQERVAELARDLLAVEQKLMEEKEATAQLRTQNEALTKAMASLQDSRDQAVDRVQELSLKVGELSKAGGHAAPSGPAGAAGEVWGLKNALQALQNDRERLLEQIQAQLSELNGQKSELARLGAGELIKVNQHLLEEKTKNGDMLAVITQLENVVETGRQEIEALRLERVDWMAQAEQLKQQTLATLSDRDQQLRQLAALLEEARSHQPRPQQEHDQREGAEEADTAPGAPQQRSQLEGRAHQAEIKELQRRLEEEMQQRSVAEEQLMATQDRLKRVSSQSQAQWRSAQEDDHSETAVFIEPSDGAVTRSRRGSPGWMRMLRVTFCSRQRTPLLLSLYLLTVHVLLLLCMGGYL</sequence>
<evidence type="ECO:0000256" key="3">
    <source>
        <dbReference type="SAM" id="Phobius"/>
    </source>
</evidence>
<evidence type="ECO:0000256" key="2">
    <source>
        <dbReference type="SAM" id="MobiDB-lite"/>
    </source>
</evidence>
<dbReference type="GO" id="GO:0016020">
    <property type="term" value="C:membrane"/>
    <property type="evidence" value="ECO:0007669"/>
    <property type="project" value="TreeGrafter"/>
</dbReference>
<evidence type="ECO:0000256" key="1">
    <source>
        <dbReference type="SAM" id="Coils"/>
    </source>
</evidence>
<dbReference type="InterPro" id="IPR026202">
    <property type="entry name" value="GOLGB1"/>
</dbReference>
<feature type="compositionally biased region" description="Basic and acidic residues" evidence="2">
    <location>
        <begin position="260"/>
        <end position="278"/>
    </location>
</feature>
<comment type="caution">
    <text evidence="4">The sequence shown here is derived from an EMBL/GenBank/DDBJ whole genome shotgun (WGS) entry which is preliminary data.</text>
</comment>
<feature type="region of interest" description="Disordered" evidence="2">
    <location>
        <begin position="260"/>
        <end position="299"/>
    </location>
</feature>